<proteinExistence type="predicted"/>
<evidence type="ECO:0000256" key="1">
    <source>
        <dbReference type="SAM" id="MobiDB-lite"/>
    </source>
</evidence>
<protein>
    <recommendedName>
        <fullName evidence="4">Spore coat protein B</fullName>
    </recommendedName>
</protein>
<dbReference type="RefSeq" id="WP_191696964.1">
    <property type="nucleotide sequence ID" value="NZ_JACSQO010000003.1"/>
</dbReference>
<comment type="caution">
    <text evidence="2">The sequence shown here is derived from an EMBL/GenBank/DDBJ whole genome shotgun (WGS) entry which is preliminary data.</text>
</comment>
<keyword evidence="3" id="KW-1185">Reference proteome</keyword>
<feature type="compositionally biased region" description="Basic and acidic residues" evidence="1">
    <location>
        <begin position="142"/>
        <end position="185"/>
    </location>
</feature>
<evidence type="ECO:0000313" key="2">
    <source>
        <dbReference type="EMBL" id="MBD7944091.1"/>
    </source>
</evidence>
<dbReference type="Proteomes" id="UP000640786">
    <property type="component" value="Unassembled WGS sequence"/>
</dbReference>
<name>A0ABR8R8N0_9BACI</name>
<feature type="non-terminal residue" evidence="2">
    <location>
        <position position="238"/>
    </location>
</feature>
<evidence type="ECO:0000313" key="3">
    <source>
        <dbReference type="Proteomes" id="UP000640786"/>
    </source>
</evidence>
<sequence length="238" mass="27528">MEKEMLLSLVNRIIKVDRGGPESRVGRLLAVGKDYLTLHTKEDGIIYYNRHHVKSLTHNAKKSVDLEVETEELDFIQARDFQDILECLRYKWVKVNRGGPESLEGVLEGVNNEFVTIISNEEVIRVSLFHMRNISQISTCGKSKDDKKEKSKEKDKDEHSKDKKNSSDKGNKESKEKKENNEDKANTVNEQSHNDKANKEDKSNKEDKEKHEDKANKEDKEKHEGKANKEDKEKHEGK</sequence>
<accession>A0ABR8R8N0</accession>
<dbReference type="EMBL" id="JACSQO010000003">
    <property type="protein sequence ID" value="MBD7944091.1"/>
    <property type="molecule type" value="Genomic_DNA"/>
</dbReference>
<gene>
    <name evidence="2" type="ORF">H9650_08160</name>
</gene>
<feature type="compositionally biased region" description="Basic and acidic residues" evidence="1">
    <location>
        <begin position="192"/>
        <end position="238"/>
    </location>
</feature>
<organism evidence="2 3">
    <name type="scientific">Psychrobacillus faecigallinarum</name>
    <dbReference type="NCBI Taxonomy" id="2762235"/>
    <lineage>
        <taxon>Bacteria</taxon>
        <taxon>Bacillati</taxon>
        <taxon>Bacillota</taxon>
        <taxon>Bacilli</taxon>
        <taxon>Bacillales</taxon>
        <taxon>Bacillaceae</taxon>
        <taxon>Psychrobacillus</taxon>
    </lineage>
</organism>
<reference evidence="2 3" key="1">
    <citation type="submission" date="2020-08" db="EMBL/GenBank/DDBJ databases">
        <title>A Genomic Blueprint of the Chicken Gut Microbiome.</title>
        <authorList>
            <person name="Gilroy R."/>
            <person name="Ravi A."/>
            <person name="Getino M."/>
            <person name="Pursley I."/>
            <person name="Horton D.L."/>
            <person name="Alikhan N.-F."/>
            <person name="Baker D."/>
            <person name="Gharbi K."/>
            <person name="Hall N."/>
            <person name="Watson M."/>
            <person name="Adriaenssens E.M."/>
            <person name="Foster-Nyarko E."/>
            <person name="Jarju S."/>
            <person name="Secka A."/>
            <person name="Antonio M."/>
            <person name="Oren A."/>
            <person name="Chaudhuri R."/>
            <person name="La Ragione R.M."/>
            <person name="Hildebrand F."/>
            <person name="Pallen M.J."/>
        </authorList>
    </citation>
    <scope>NUCLEOTIDE SEQUENCE [LARGE SCALE GENOMIC DNA]</scope>
    <source>
        <strain evidence="2 3">Sa2BUA9</strain>
    </source>
</reference>
<feature type="region of interest" description="Disordered" evidence="1">
    <location>
        <begin position="139"/>
        <end position="238"/>
    </location>
</feature>
<evidence type="ECO:0008006" key="4">
    <source>
        <dbReference type="Google" id="ProtNLM"/>
    </source>
</evidence>